<evidence type="ECO:0000256" key="12">
    <source>
        <dbReference type="ARBA" id="ARBA00022759"/>
    </source>
</evidence>
<keyword evidence="14" id="KW-0190">Covalent protein-DNA linkage</keyword>
<evidence type="ECO:0000256" key="11">
    <source>
        <dbReference type="ARBA" id="ARBA00022741"/>
    </source>
</evidence>
<keyword evidence="15" id="KW-0238">DNA-binding</keyword>
<dbReference type="GO" id="GO:0000166">
    <property type="term" value="F:nucleotide binding"/>
    <property type="evidence" value="ECO:0007669"/>
    <property type="project" value="UniProtKB-KW"/>
</dbReference>
<comment type="catalytic activity">
    <reaction evidence="19">
        <text>ATP + H2O = ADP + phosphate + H(+)</text>
        <dbReference type="Rhea" id="RHEA:13065"/>
        <dbReference type="ChEBI" id="CHEBI:15377"/>
        <dbReference type="ChEBI" id="CHEBI:15378"/>
        <dbReference type="ChEBI" id="CHEBI:30616"/>
        <dbReference type="ChEBI" id="CHEBI:43474"/>
        <dbReference type="ChEBI" id="CHEBI:456216"/>
    </reaction>
</comment>
<comment type="cofactor">
    <cofactor evidence="1">
        <name>Mn(2+)</name>
        <dbReference type="ChEBI" id="CHEBI:29035"/>
    </cofactor>
</comment>
<proteinExistence type="inferred from homology"/>
<accession>A0A6M4B6X1</accession>
<evidence type="ECO:0000313" key="21">
    <source>
        <dbReference type="EMBL" id="QJQ37737.1"/>
    </source>
</evidence>
<evidence type="ECO:0000256" key="6">
    <source>
        <dbReference type="ARBA" id="ARBA00022679"/>
    </source>
</evidence>
<keyword evidence="13" id="KW-0378">Hydrolase</keyword>
<dbReference type="InterPro" id="IPR027417">
    <property type="entry name" value="P-loop_NTPase"/>
</dbReference>
<dbReference type="InterPro" id="IPR000605">
    <property type="entry name" value="Helicase_SF3_ssDNA/RNA_vir"/>
</dbReference>
<evidence type="ECO:0000256" key="3">
    <source>
        <dbReference type="ARBA" id="ARBA00008545"/>
    </source>
</evidence>
<evidence type="ECO:0000256" key="17">
    <source>
        <dbReference type="ARBA" id="ARBA00030754"/>
    </source>
</evidence>
<keyword evidence="10" id="KW-0479">Metal-binding</keyword>
<dbReference type="GO" id="GO:0046872">
    <property type="term" value="F:metal ion binding"/>
    <property type="evidence" value="ECO:0007669"/>
    <property type="project" value="UniProtKB-KW"/>
</dbReference>
<evidence type="ECO:0000256" key="18">
    <source>
        <dbReference type="ARBA" id="ARBA00032243"/>
    </source>
</evidence>
<dbReference type="EMBL" id="MN621469">
    <property type="protein sequence ID" value="QJQ37737.1"/>
    <property type="molecule type" value="Genomic_DNA"/>
</dbReference>
<evidence type="ECO:0000256" key="16">
    <source>
        <dbReference type="ARBA" id="ARBA00023268"/>
    </source>
</evidence>
<dbReference type="GO" id="GO:0003724">
    <property type="term" value="F:RNA helicase activity"/>
    <property type="evidence" value="ECO:0007669"/>
    <property type="project" value="InterPro"/>
</dbReference>
<evidence type="ECO:0000256" key="14">
    <source>
        <dbReference type="ARBA" id="ARBA00023124"/>
    </source>
</evidence>
<feature type="domain" description="CRESS-DNA virus Rep endonuclease" evidence="20">
    <location>
        <begin position="2"/>
        <end position="101"/>
    </location>
</feature>
<evidence type="ECO:0000256" key="4">
    <source>
        <dbReference type="ARBA" id="ARBA00014531"/>
    </source>
</evidence>
<dbReference type="GO" id="GO:0016779">
    <property type="term" value="F:nucleotidyltransferase activity"/>
    <property type="evidence" value="ECO:0007669"/>
    <property type="project" value="UniProtKB-KW"/>
</dbReference>
<keyword evidence="12" id="KW-0255">Endonuclease</keyword>
<dbReference type="GO" id="GO:0004519">
    <property type="term" value="F:endonuclease activity"/>
    <property type="evidence" value="ECO:0007669"/>
    <property type="project" value="UniProtKB-KW"/>
</dbReference>
<evidence type="ECO:0000256" key="8">
    <source>
        <dbReference type="ARBA" id="ARBA00022705"/>
    </source>
</evidence>
<name>A0A6M4B6X1_9VIRU</name>
<keyword evidence="16" id="KW-0511">Multifunctional enzyme</keyword>
<keyword evidence="9" id="KW-0540">Nuclease</keyword>
<evidence type="ECO:0000256" key="15">
    <source>
        <dbReference type="ARBA" id="ARBA00023125"/>
    </source>
</evidence>
<protein>
    <recommendedName>
        <fullName evidence="4">Replication-associated protein</fullName>
    </recommendedName>
    <alternativeName>
        <fullName evidence="17">ATP-dependent helicase Rep</fullName>
    </alternativeName>
    <alternativeName>
        <fullName evidence="18">RepP</fullName>
    </alternativeName>
</protein>
<dbReference type="GO" id="GO:0003723">
    <property type="term" value="F:RNA binding"/>
    <property type="evidence" value="ECO:0007669"/>
    <property type="project" value="InterPro"/>
</dbReference>
<evidence type="ECO:0000256" key="13">
    <source>
        <dbReference type="ARBA" id="ARBA00022801"/>
    </source>
</evidence>
<dbReference type="InterPro" id="IPR049912">
    <property type="entry name" value="CRESS_DNA_REP"/>
</dbReference>
<dbReference type="GO" id="GO:0003677">
    <property type="term" value="F:DNA binding"/>
    <property type="evidence" value="ECO:0007669"/>
    <property type="project" value="UniProtKB-KW"/>
</dbReference>
<sequence>MRNLHKNWCWTLNNYTEEEVTRLQALAYDEHSTTYMVFGFETGEQGTEHLQGFTMFTRRLRLTQVKDLLGHRIHAEPAHGTPKQAADYCKKDGNYWEEGQEPTDNTGKNQWDAIRRLELAGNLEAIKEQFVGTYHKYRKVIEYECALHTVCHTVDGDLQNKNKWIWGAPGLGKSRFVREQEPAIYTKMSNKWWDGYEGEPAVIVEDLDPTRAEMLTQQLKIWADRYPFTAEIKGGARKMEPSYRLYITSNYPPEACFKNDVDLQAIRRRFQVIHYDRLLP</sequence>
<evidence type="ECO:0000256" key="19">
    <source>
        <dbReference type="ARBA" id="ARBA00049360"/>
    </source>
</evidence>
<evidence type="ECO:0000256" key="7">
    <source>
        <dbReference type="ARBA" id="ARBA00022695"/>
    </source>
</evidence>
<dbReference type="Gene3D" id="3.40.50.300">
    <property type="entry name" value="P-loop containing nucleotide triphosphate hydrolases"/>
    <property type="match status" value="1"/>
</dbReference>
<dbReference type="Pfam" id="PF02407">
    <property type="entry name" value="Viral_Rep"/>
    <property type="match status" value="1"/>
</dbReference>
<keyword evidence="11" id="KW-0547">Nucleotide-binding</keyword>
<dbReference type="GO" id="GO:0042025">
    <property type="term" value="C:host cell nucleus"/>
    <property type="evidence" value="ECO:0007669"/>
    <property type="project" value="UniProtKB-SubCell"/>
</dbReference>
<keyword evidence="7" id="KW-0548">Nucleotidyltransferase</keyword>
<organism evidence="21">
    <name type="scientific">Cressdnaviricota sp</name>
    <dbReference type="NCBI Taxonomy" id="2748378"/>
    <lineage>
        <taxon>Viruses</taxon>
        <taxon>Monodnaviria</taxon>
        <taxon>Shotokuvirae</taxon>
        <taxon>Cressdnaviricota</taxon>
    </lineage>
</organism>
<dbReference type="GO" id="GO:0016787">
    <property type="term" value="F:hydrolase activity"/>
    <property type="evidence" value="ECO:0007669"/>
    <property type="project" value="UniProtKB-KW"/>
</dbReference>
<evidence type="ECO:0000256" key="1">
    <source>
        <dbReference type="ARBA" id="ARBA00001936"/>
    </source>
</evidence>
<evidence type="ECO:0000256" key="5">
    <source>
        <dbReference type="ARBA" id="ARBA00022562"/>
    </source>
</evidence>
<dbReference type="Pfam" id="PF00910">
    <property type="entry name" value="RNA_helicase"/>
    <property type="match status" value="1"/>
</dbReference>
<dbReference type="Gene3D" id="3.40.1310.20">
    <property type="match status" value="1"/>
</dbReference>
<dbReference type="SUPFAM" id="SSF52540">
    <property type="entry name" value="P-loop containing nucleoside triphosphate hydrolases"/>
    <property type="match status" value="1"/>
</dbReference>
<keyword evidence="6" id="KW-0808">Transferase</keyword>
<evidence type="ECO:0000256" key="9">
    <source>
        <dbReference type="ARBA" id="ARBA00022722"/>
    </source>
</evidence>
<evidence type="ECO:0000256" key="10">
    <source>
        <dbReference type="ARBA" id="ARBA00022723"/>
    </source>
</evidence>
<reference evidence="21" key="1">
    <citation type="journal article" date="2020" name="Virol. J.">
        <title>Viral metagenomics revealed diverse CRESS-DNA virus genomes in faeces of forest musk deer.</title>
        <authorList>
            <person name="Liu Q."/>
            <person name="Wang H."/>
            <person name="Ling Y."/>
            <person name="Yang S.X."/>
            <person name="Wang X.C."/>
            <person name="Zhou R."/>
            <person name="Xiao Y.Q."/>
            <person name="Chen X."/>
            <person name="Yang J."/>
            <person name="Fu W.G."/>
            <person name="Zhang W."/>
            <person name="Qi G.L."/>
        </authorList>
    </citation>
    <scope>NUCLEOTIDE SEQUENCE</scope>
    <source>
        <strain evidence="21">UJSL003</strain>
    </source>
</reference>
<evidence type="ECO:0000259" key="20">
    <source>
        <dbReference type="PROSITE" id="PS52020"/>
    </source>
</evidence>
<comment type="similarity">
    <text evidence="3">Belongs to the nanoviruses/circoviruses replication-associated protein family.</text>
</comment>
<keyword evidence="8" id="KW-0235">DNA replication</keyword>
<keyword evidence="5" id="KW-1048">Host nucleus</keyword>
<comment type="subcellular location">
    <subcellularLocation>
        <location evidence="2">Host nucleus</location>
    </subcellularLocation>
</comment>
<dbReference type="GO" id="GO:0006260">
    <property type="term" value="P:DNA replication"/>
    <property type="evidence" value="ECO:0007669"/>
    <property type="project" value="UniProtKB-KW"/>
</dbReference>
<dbReference type="PROSITE" id="PS52020">
    <property type="entry name" value="CRESS_DNA_REP"/>
    <property type="match status" value="1"/>
</dbReference>
<evidence type="ECO:0000256" key="2">
    <source>
        <dbReference type="ARBA" id="ARBA00004147"/>
    </source>
</evidence>